<dbReference type="GO" id="GO:0000981">
    <property type="term" value="F:DNA-binding transcription factor activity, RNA polymerase II-specific"/>
    <property type="evidence" value="ECO:0007669"/>
    <property type="project" value="TreeGrafter"/>
</dbReference>
<dbReference type="AlphaFoldDB" id="A0A8C5PG96"/>
<organism evidence="2 3">
    <name type="scientific">Leptobrachium leishanense</name>
    <name type="common">Leishan spiny toad</name>
    <dbReference type="NCBI Taxonomy" id="445787"/>
    <lineage>
        <taxon>Eukaryota</taxon>
        <taxon>Metazoa</taxon>
        <taxon>Chordata</taxon>
        <taxon>Craniata</taxon>
        <taxon>Vertebrata</taxon>
        <taxon>Euteleostomi</taxon>
        <taxon>Amphibia</taxon>
        <taxon>Batrachia</taxon>
        <taxon>Anura</taxon>
        <taxon>Pelobatoidea</taxon>
        <taxon>Megophryidae</taxon>
        <taxon>Leptobrachium</taxon>
    </lineage>
</organism>
<evidence type="ECO:0000256" key="1">
    <source>
        <dbReference type="SAM" id="Phobius"/>
    </source>
</evidence>
<dbReference type="OrthoDB" id="2668416at2759"/>
<reference evidence="2" key="2">
    <citation type="submission" date="2025-09" db="UniProtKB">
        <authorList>
            <consortium name="Ensembl"/>
        </authorList>
    </citation>
    <scope>IDENTIFICATION</scope>
</reference>
<dbReference type="PANTHER" id="PTHR14694:SF1">
    <property type="entry name" value="CALCIUM-RESPONSIVE TRANSCRIPTION FACTOR"/>
    <property type="match status" value="1"/>
</dbReference>
<name>A0A8C5PG96_9ANUR</name>
<protein>
    <submittedName>
        <fullName evidence="2">Calcium responsive transcription factor</fullName>
    </submittedName>
</protein>
<dbReference type="GO" id="GO:0000978">
    <property type="term" value="F:RNA polymerase II cis-regulatory region sequence-specific DNA binding"/>
    <property type="evidence" value="ECO:0007669"/>
    <property type="project" value="TreeGrafter"/>
</dbReference>
<reference evidence="2" key="1">
    <citation type="submission" date="2025-08" db="UniProtKB">
        <authorList>
            <consortium name="Ensembl"/>
        </authorList>
    </citation>
    <scope>IDENTIFICATION</scope>
</reference>
<dbReference type="Proteomes" id="UP000694569">
    <property type="component" value="Unplaced"/>
</dbReference>
<gene>
    <name evidence="2" type="primary">CARF</name>
</gene>
<accession>A0A8C5PG96</accession>
<evidence type="ECO:0000313" key="3">
    <source>
        <dbReference type="Proteomes" id="UP000694569"/>
    </source>
</evidence>
<dbReference type="Ensembl" id="ENSLLET00000022930.1">
    <property type="protein sequence ID" value="ENSLLEP00000022077.1"/>
    <property type="gene ID" value="ENSLLEG00000013266.1"/>
</dbReference>
<dbReference type="InterPro" id="IPR029309">
    <property type="entry name" value="CaRF"/>
</dbReference>
<feature type="transmembrane region" description="Helical" evidence="1">
    <location>
        <begin position="36"/>
        <end position="58"/>
    </location>
</feature>
<keyword evidence="1" id="KW-0472">Membrane</keyword>
<keyword evidence="1" id="KW-0812">Transmembrane</keyword>
<dbReference type="Pfam" id="PF15299">
    <property type="entry name" value="ALS2CR8"/>
    <property type="match status" value="1"/>
</dbReference>
<dbReference type="PANTHER" id="PTHR14694">
    <property type="entry name" value="CALCIUM-RESPONSIVE TRANSCRIPTION FACTOR"/>
    <property type="match status" value="1"/>
</dbReference>
<keyword evidence="1" id="KW-1133">Transmembrane helix</keyword>
<sequence length="542" mass="60963">PTVTPVSCIFHWQRSVHLHRNPSTQRKEACFWFDYIIEYNLFPLFWIIIFGIINYFVFQTFSDSVCLLDSLMLFLPLQRIGDSYRGYCLSEAELLSVLGQHKQQTQSVWGTRQSPSPAKAASRLMWKSQYVPYDGIPFVNAGSRAIVMECQYGPRRKGTQPKKTADSESVPSQVYKATCPARIYIKKVKKFPNYRVPTDPKIDKKMIRMEQEKSFNLLKKDLDATEGVLRWYVQLPDQDAHQYHHLETGWFSPSPNSFQQNAEEEVEIVWEESAGAPSRLHPRVAEKIRELVASGIEEVYSVRKQLRKFVERELFKPDEVPERHNLSYFPTVNDLRNHIHEAQVSLGTGELIYDSQSSPTPFQWTADNGNVLNEVVTVTFETQPQEESLYILKGLQLQPSFTSTDGTTALITMNQSASSFASPEGTTTLIAVNPPALENSGCLLNSEGSRQPLVLSHLHSQSDDQPLSSVTSLPSPGHNMVSMGQLVEVKDATAVDGEVHQILLGQIHPIPITIVETEPTIVAKLGEDPLSGACCSKGLILK</sequence>
<dbReference type="GO" id="GO:0005634">
    <property type="term" value="C:nucleus"/>
    <property type="evidence" value="ECO:0007669"/>
    <property type="project" value="TreeGrafter"/>
</dbReference>
<dbReference type="GeneTree" id="ENSGT00390000013916"/>
<evidence type="ECO:0000313" key="2">
    <source>
        <dbReference type="Ensembl" id="ENSLLEP00000022077.1"/>
    </source>
</evidence>
<keyword evidence="3" id="KW-1185">Reference proteome</keyword>
<proteinExistence type="predicted"/>